<dbReference type="InterPro" id="IPR043128">
    <property type="entry name" value="Rev_trsase/Diguanyl_cyclase"/>
</dbReference>
<dbReference type="AlphaFoldDB" id="A0A023B270"/>
<accession>A0A023B270</accession>
<evidence type="ECO:0000313" key="3">
    <source>
        <dbReference type="EMBL" id="EZG51290.1"/>
    </source>
</evidence>
<proteinExistence type="predicted"/>
<dbReference type="InterPro" id="IPR000477">
    <property type="entry name" value="RT_dom"/>
</dbReference>
<keyword evidence="4" id="KW-1185">Reference proteome</keyword>
<evidence type="ECO:0000313" key="4">
    <source>
        <dbReference type="Proteomes" id="UP000019763"/>
    </source>
</evidence>
<gene>
    <name evidence="3" type="ORF">GNI_124800</name>
</gene>
<keyword evidence="3" id="KW-0695">RNA-directed DNA polymerase</keyword>
<feature type="domain" description="Reverse transcriptase" evidence="2">
    <location>
        <begin position="65"/>
        <end position="209"/>
    </location>
</feature>
<dbReference type="GO" id="GO:0003964">
    <property type="term" value="F:RNA-directed DNA polymerase activity"/>
    <property type="evidence" value="ECO:0007669"/>
    <property type="project" value="UniProtKB-KW"/>
</dbReference>
<keyword evidence="3" id="KW-0808">Transferase</keyword>
<feature type="compositionally biased region" description="Basic and acidic residues" evidence="1">
    <location>
        <begin position="11"/>
        <end position="23"/>
    </location>
</feature>
<sequence length="209" mass="24182">MRWPSLQTRGCESHGGSDAELSGRRSTFRHGRDYVSITVPAFSERLDVNKLPSYHGRLPKTMKQVTIYRNWIQNLLQQGKIRKLPQKPRFTLPVRIVNERVTHDCRPLLPFITTDGRFPNLQSCWPIVTWAAQQPHLAKIDLKKAFHSIPLANDQIGAYAFELEGNYYAYMTMPMGATNAPKHFHQVMGIILSKLPFSHDIRYYQDDIF</sequence>
<feature type="compositionally biased region" description="Polar residues" evidence="1">
    <location>
        <begin position="1"/>
        <end position="10"/>
    </location>
</feature>
<dbReference type="EMBL" id="AFNH02000929">
    <property type="protein sequence ID" value="EZG51290.1"/>
    <property type="molecule type" value="Genomic_DNA"/>
</dbReference>
<reference evidence="3" key="1">
    <citation type="submission" date="2013-12" db="EMBL/GenBank/DDBJ databases">
        <authorList>
            <person name="Omoto C.K."/>
            <person name="Sibley D."/>
            <person name="Venepally P."/>
            <person name="Hadjithomas M."/>
            <person name="Karamycheva S."/>
            <person name="Brunk B."/>
            <person name="Roos D."/>
            <person name="Caler E."/>
            <person name="Lorenzi H."/>
        </authorList>
    </citation>
    <scope>NUCLEOTIDE SEQUENCE</scope>
</reference>
<evidence type="ECO:0000256" key="1">
    <source>
        <dbReference type="SAM" id="MobiDB-lite"/>
    </source>
</evidence>
<comment type="caution">
    <text evidence="3">The sequence shown here is derived from an EMBL/GenBank/DDBJ whole genome shotgun (WGS) entry which is preliminary data.</text>
</comment>
<dbReference type="OrthoDB" id="420169at2759"/>
<dbReference type="Proteomes" id="UP000019763">
    <property type="component" value="Unassembled WGS sequence"/>
</dbReference>
<name>A0A023B270_GRENI</name>
<dbReference type="Gene3D" id="3.30.70.270">
    <property type="match status" value="1"/>
</dbReference>
<feature type="non-terminal residue" evidence="3">
    <location>
        <position position="209"/>
    </location>
</feature>
<dbReference type="GeneID" id="22914403"/>
<dbReference type="VEuPathDB" id="CryptoDB:GNI_124800"/>
<dbReference type="RefSeq" id="XP_011131982.1">
    <property type="nucleotide sequence ID" value="XM_011133680.1"/>
</dbReference>
<dbReference type="Gene3D" id="3.10.10.10">
    <property type="entry name" value="HIV Type 1 Reverse Transcriptase, subunit A, domain 1"/>
    <property type="match status" value="1"/>
</dbReference>
<dbReference type="Pfam" id="PF00078">
    <property type="entry name" value="RVT_1"/>
    <property type="match status" value="1"/>
</dbReference>
<dbReference type="InterPro" id="IPR043502">
    <property type="entry name" value="DNA/RNA_pol_sf"/>
</dbReference>
<feature type="region of interest" description="Disordered" evidence="1">
    <location>
        <begin position="1"/>
        <end position="24"/>
    </location>
</feature>
<protein>
    <submittedName>
        <fullName evidence="3">RNA-directed DNA polymerase</fullName>
    </submittedName>
</protein>
<evidence type="ECO:0000259" key="2">
    <source>
        <dbReference type="PROSITE" id="PS50878"/>
    </source>
</evidence>
<organism evidence="3 4">
    <name type="scientific">Gregarina niphandrodes</name>
    <name type="common">Septate eugregarine</name>
    <dbReference type="NCBI Taxonomy" id="110365"/>
    <lineage>
        <taxon>Eukaryota</taxon>
        <taxon>Sar</taxon>
        <taxon>Alveolata</taxon>
        <taxon>Apicomplexa</taxon>
        <taxon>Conoidasida</taxon>
        <taxon>Gregarinasina</taxon>
        <taxon>Eugregarinorida</taxon>
        <taxon>Gregarinidae</taxon>
        <taxon>Gregarina</taxon>
    </lineage>
</organism>
<dbReference type="PROSITE" id="PS50878">
    <property type="entry name" value="RT_POL"/>
    <property type="match status" value="1"/>
</dbReference>
<keyword evidence="3" id="KW-0548">Nucleotidyltransferase</keyword>
<dbReference type="SUPFAM" id="SSF56672">
    <property type="entry name" value="DNA/RNA polymerases"/>
    <property type="match status" value="1"/>
</dbReference>